<evidence type="ECO:0000256" key="2">
    <source>
        <dbReference type="ARBA" id="ARBA00005375"/>
    </source>
</evidence>
<proteinExistence type="inferred from homology"/>
<feature type="disulfide bond" evidence="8">
    <location>
        <begin position="64"/>
        <end position="388"/>
    </location>
</feature>
<name>A0A6C1DMH2_SACPS</name>
<dbReference type="OrthoDB" id="6509975at2759"/>
<evidence type="ECO:0000256" key="8">
    <source>
        <dbReference type="PIRSR" id="PIRSR000894-2"/>
    </source>
</evidence>
<reference evidence="10 11" key="1">
    <citation type="journal article" date="2019" name="BMC Genomics">
        <title>Chromosome level assembly and comparative genome analysis confirm lager-brewing yeasts originated from a single hybridization.</title>
        <authorList>
            <person name="Salazar A.N."/>
            <person name="Gorter de Vries A.R."/>
            <person name="van den Broek M."/>
            <person name="Brouwers N."/>
            <person name="de la Torre Cortes P."/>
            <person name="Kuijpers N.G.A."/>
            <person name="Daran J.G."/>
            <person name="Abeel T."/>
        </authorList>
    </citation>
    <scope>NUCLEOTIDE SEQUENCE [LARGE SCALE GENOMIC DNA]</scope>
    <source>
        <strain evidence="10 11">CBS 1483</strain>
    </source>
</reference>
<dbReference type="PROSITE" id="PS00778">
    <property type="entry name" value="HIS_ACID_PHOSPHAT_2"/>
    <property type="match status" value="1"/>
</dbReference>
<evidence type="ECO:0000256" key="3">
    <source>
        <dbReference type="ARBA" id="ARBA00012646"/>
    </source>
</evidence>
<comment type="similarity">
    <text evidence="2">Belongs to the histidine acid phosphatase family.</text>
</comment>
<dbReference type="EC" id="3.1.3.2" evidence="3"/>
<dbReference type="InterPro" id="IPR016274">
    <property type="entry name" value="Histidine_acid_Pase_euk"/>
</dbReference>
<feature type="active site" description="Proton donor" evidence="7">
    <location>
        <position position="338"/>
    </location>
</feature>
<evidence type="ECO:0000313" key="11">
    <source>
        <dbReference type="Proteomes" id="UP000501346"/>
    </source>
</evidence>
<dbReference type="SMR" id="A0A6C1DMH2"/>
<dbReference type="CDD" id="cd07061">
    <property type="entry name" value="HP_HAP_like"/>
    <property type="match status" value="1"/>
</dbReference>
<feature type="chain" id="PRO_5025602685" description="acid phosphatase" evidence="9">
    <location>
        <begin position="18"/>
        <end position="467"/>
    </location>
</feature>
<dbReference type="PIRSF" id="PIRSF000894">
    <property type="entry name" value="Acid_phosphatase"/>
    <property type="match status" value="1"/>
</dbReference>
<comment type="catalytic activity">
    <reaction evidence="1">
        <text>a phosphate monoester + H2O = an alcohol + phosphate</text>
        <dbReference type="Rhea" id="RHEA:15017"/>
        <dbReference type="ChEBI" id="CHEBI:15377"/>
        <dbReference type="ChEBI" id="CHEBI:30879"/>
        <dbReference type="ChEBI" id="CHEBI:43474"/>
        <dbReference type="ChEBI" id="CHEBI:67140"/>
        <dbReference type="EC" id="3.1.3.2"/>
    </reaction>
</comment>
<dbReference type="PROSITE" id="PS00616">
    <property type="entry name" value="HIS_ACID_PHOSPHAT_1"/>
    <property type="match status" value="1"/>
</dbReference>
<keyword evidence="11" id="KW-1185">Reference proteome</keyword>
<dbReference type="FunFam" id="3.40.50.1240:FF:000021">
    <property type="entry name" value="Acid phosphatase"/>
    <property type="match status" value="1"/>
</dbReference>
<protein>
    <recommendedName>
        <fullName evidence="3">acid phosphatase</fullName>
        <ecNumber evidence="3">3.1.3.2</ecNumber>
    </recommendedName>
</protein>
<evidence type="ECO:0000313" key="10">
    <source>
        <dbReference type="EMBL" id="QID78095.1"/>
    </source>
</evidence>
<evidence type="ECO:0000256" key="4">
    <source>
        <dbReference type="ARBA" id="ARBA00022729"/>
    </source>
</evidence>
<dbReference type="Proteomes" id="UP000501346">
    <property type="component" value="Chromosome ScII"/>
</dbReference>
<accession>A0A6C1DMH2</accession>
<feature type="active site" description="Nucleophile" evidence="7">
    <location>
        <position position="75"/>
    </location>
</feature>
<dbReference type="GO" id="GO:0003993">
    <property type="term" value="F:acid phosphatase activity"/>
    <property type="evidence" value="ECO:0007669"/>
    <property type="project" value="UniProtKB-EC"/>
</dbReference>
<dbReference type="Gene3D" id="3.40.50.1240">
    <property type="entry name" value="Phosphoglycerate mutase-like"/>
    <property type="match status" value="1"/>
</dbReference>
<feature type="disulfide bond" evidence="8">
    <location>
        <begin position="263"/>
        <end position="276"/>
    </location>
</feature>
<sequence length="467" mass="52901">MFKSVVYSILAASLANAGTIPLGKLADVDKIGTQKDIFPFLGGAGPYYSFPGDYGISRDLPEGCEMKQLQMVGRHGERYPTVSLAKTIKSTWYKLSNYTRQFNGSLSFLNDDYEFFIRDDDDLEMETTFANSDDVLNPYTGEMNAKRHARDFLAQYGYMVENQTSFAVFTSNSKRCHDTAQYFIDGLGDQFNITLQTVSEAESAGANTLSACNSCPAWDYDANDDIVNEYDTTYLDDIAKRLNKENKGLNLTSTDASTLFSWCAFEVNAKGYSDVCDIFTKDELVHYSYYQDLHTYYHEGPGYDIIKSVGSNLFNASVKLLKQSEIQDQKVWLSFTHDTDILNFLTTAGIIDDKNNLTAEYVPFMGNTFHRSWYVPQGARVYTEKFQCSNDTYVRYVINDAVVPIETCSTGPGFSCEINDFYDYAEKRVAGTDFLKVCNVSSVSNVTELTFYWDWNTTHYNDTLLKQ</sequence>
<evidence type="ECO:0000256" key="9">
    <source>
        <dbReference type="SAM" id="SignalP"/>
    </source>
</evidence>
<keyword evidence="8" id="KW-1015">Disulfide bond</keyword>
<keyword evidence="6" id="KW-0325">Glycoprotein</keyword>
<dbReference type="InterPro" id="IPR029033">
    <property type="entry name" value="His_PPase_superfam"/>
</dbReference>
<evidence type="ECO:0000256" key="5">
    <source>
        <dbReference type="ARBA" id="ARBA00022801"/>
    </source>
</evidence>
<dbReference type="PANTHER" id="PTHR20963">
    <property type="entry name" value="MULTIPLE INOSITOL POLYPHOSPHATE PHOSPHATASE-RELATED"/>
    <property type="match status" value="1"/>
</dbReference>
<dbReference type="AlphaFoldDB" id="A0A6C1DMH2"/>
<dbReference type="Pfam" id="PF00328">
    <property type="entry name" value="His_Phos_2"/>
    <property type="match status" value="1"/>
</dbReference>
<dbReference type="InterPro" id="IPR000560">
    <property type="entry name" value="His_Pase_clade-2"/>
</dbReference>
<organism evidence="10 11">
    <name type="scientific">Saccharomyces pastorianus</name>
    <name type="common">Lager yeast</name>
    <name type="synonym">Saccharomyces cerevisiae x Saccharomyces eubayanus</name>
    <dbReference type="NCBI Taxonomy" id="27292"/>
    <lineage>
        <taxon>Eukaryota</taxon>
        <taxon>Fungi</taxon>
        <taxon>Dikarya</taxon>
        <taxon>Ascomycota</taxon>
        <taxon>Saccharomycotina</taxon>
        <taxon>Saccharomycetes</taxon>
        <taxon>Saccharomycetales</taxon>
        <taxon>Saccharomycetaceae</taxon>
        <taxon>Saccharomyces</taxon>
    </lineage>
</organism>
<dbReference type="InterPro" id="IPR033379">
    <property type="entry name" value="Acid_Pase_AS"/>
</dbReference>
<dbReference type="SUPFAM" id="SSF53254">
    <property type="entry name" value="Phosphoglycerate mutase-like"/>
    <property type="match status" value="1"/>
</dbReference>
<dbReference type="GO" id="GO:0009277">
    <property type="term" value="C:fungal-type cell wall"/>
    <property type="evidence" value="ECO:0007669"/>
    <property type="project" value="TreeGrafter"/>
</dbReference>
<evidence type="ECO:0000256" key="7">
    <source>
        <dbReference type="PIRSR" id="PIRSR000894-1"/>
    </source>
</evidence>
<feature type="disulfide bond" evidence="8">
    <location>
        <begin position="408"/>
        <end position="416"/>
    </location>
</feature>
<dbReference type="PANTHER" id="PTHR20963:SF18">
    <property type="entry name" value="ACID PHOSPHATASE PHO11-RELATED"/>
    <property type="match status" value="1"/>
</dbReference>
<evidence type="ECO:0000256" key="6">
    <source>
        <dbReference type="ARBA" id="ARBA00023180"/>
    </source>
</evidence>
<evidence type="ECO:0000256" key="1">
    <source>
        <dbReference type="ARBA" id="ARBA00000032"/>
    </source>
</evidence>
<gene>
    <name evidence="10" type="primary">PHO5</name>
    <name evidence="10" type="ORF">GRS66_000298</name>
</gene>
<feature type="signal peptide" evidence="9">
    <location>
        <begin position="1"/>
        <end position="17"/>
    </location>
</feature>
<keyword evidence="5" id="KW-0378">Hydrolase</keyword>
<dbReference type="EMBL" id="CP048984">
    <property type="protein sequence ID" value="QID78095.1"/>
    <property type="molecule type" value="Genomic_DNA"/>
</dbReference>
<keyword evidence="4 9" id="KW-0732">Signal</keyword>